<dbReference type="Proteomes" id="UP001160148">
    <property type="component" value="Unassembled WGS sequence"/>
</dbReference>
<proteinExistence type="predicted"/>
<comment type="caution">
    <text evidence="1">The sequence shown here is derived from an EMBL/GenBank/DDBJ whole genome shotgun (WGS) entry which is preliminary data.</text>
</comment>
<gene>
    <name evidence="1" type="ORF">MEUPH1_LOCUS10707</name>
</gene>
<evidence type="ECO:0000313" key="1">
    <source>
        <dbReference type="EMBL" id="CAI6354752.1"/>
    </source>
</evidence>
<evidence type="ECO:0008006" key="3">
    <source>
        <dbReference type="Google" id="ProtNLM"/>
    </source>
</evidence>
<accession>A0AAV0WGE3</accession>
<dbReference type="EMBL" id="CARXXK010000002">
    <property type="protein sequence ID" value="CAI6354752.1"/>
    <property type="molecule type" value="Genomic_DNA"/>
</dbReference>
<evidence type="ECO:0000313" key="2">
    <source>
        <dbReference type="Proteomes" id="UP001160148"/>
    </source>
</evidence>
<reference evidence="1 2" key="1">
    <citation type="submission" date="2023-01" db="EMBL/GenBank/DDBJ databases">
        <authorList>
            <person name="Whitehead M."/>
        </authorList>
    </citation>
    <scope>NUCLEOTIDE SEQUENCE [LARGE SCALE GENOMIC DNA]</scope>
</reference>
<organism evidence="1 2">
    <name type="scientific">Macrosiphum euphorbiae</name>
    <name type="common">potato aphid</name>
    <dbReference type="NCBI Taxonomy" id="13131"/>
    <lineage>
        <taxon>Eukaryota</taxon>
        <taxon>Metazoa</taxon>
        <taxon>Ecdysozoa</taxon>
        <taxon>Arthropoda</taxon>
        <taxon>Hexapoda</taxon>
        <taxon>Insecta</taxon>
        <taxon>Pterygota</taxon>
        <taxon>Neoptera</taxon>
        <taxon>Paraneoptera</taxon>
        <taxon>Hemiptera</taxon>
        <taxon>Sternorrhyncha</taxon>
        <taxon>Aphidomorpha</taxon>
        <taxon>Aphidoidea</taxon>
        <taxon>Aphididae</taxon>
        <taxon>Macrosiphini</taxon>
        <taxon>Macrosiphum</taxon>
    </lineage>
</organism>
<sequence length="191" mass="22036">MGREPRHRPPPWLNENLGRELTTLGRWKKKLRNAREAFTRRAIRAKFRKLKKTHKRNCFRARREAWRKFVTETGNAEPWGPVFKWLKAGGIRPSECIPAAIRKPDGSFTKSLRETGERLMESLVPDDSYDNESPEQMAARTETGIEIGSFRQVTDELGEIQHCETVEVKRAIWRMAPNKSPGLDGITAKIL</sequence>
<keyword evidence="2" id="KW-1185">Reference proteome</keyword>
<name>A0AAV0WGE3_9HEMI</name>
<dbReference type="AlphaFoldDB" id="A0AAV0WGE3"/>
<protein>
    <recommendedName>
        <fullName evidence="3">Reverse transcriptase</fullName>
    </recommendedName>
</protein>